<name>A0A430B105_9ENTE</name>
<comment type="caution">
    <text evidence="8">The sequence shown here is derived from an EMBL/GenBank/DDBJ whole genome shotgun (WGS) entry which is preliminary data.</text>
</comment>
<keyword evidence="2" id="KW-1003">Cell membrane</keyword>
<gene>
    <name evidence="8" type="ORF">CBF29_03690</name>
</gene>
<evidence type="ECO:0000256" key="3">
    <source>
        <dbReference type="ARBA" id="ARBA00022692"/>
    </source>
</evidence>
<comment type="subcellular location">
    <subcellularLocation>
        <location evidence="1">Cell membrane</location>
        <topology evidence="1">Multi-pass membrane protein</topology>
    </subcellularLocation>
</comment>
<feature type="transmembrane region" description="Helical" evidence="6">
    <location>
        <begin position="288"/>
        <end position="316"/>
    </location>
</feature>
<feature type="domain" description="ComEC/Rec2-related protein" evidence="7">
    <location>
        <begin position="233"/>
        <end position="368"/>
    </location>
</feature>
<feature type="transmembrane region" description="Helical" evidence="6">
    <location>
        <begin position="355"/>
        <end position="373"/>
    </location>
</feature>
<dbReference type="InterPro" id="IPR052159">
    <property type="entry name" value="Competence_DNA_uptake"/>
</dbReference>
<keyword evidence="3 6" id="KW-0812">Transmembrane</keyword>
<keyword evidence="4 6" id="KW-1133">Transmembrane helix</keyword>
<dbReference type="Proteomes" id="UP000287605">
    <property type="component" value="Unassembled WGS sequence"/>
</dbReference>
<dbReference type="InterPro" id="IPR004477">
    <property type="entry name" value="ComEC_N"/>
</dbReference>
<keyword evidence="9" id="KW-1185">Reference proteome</keyword>
<reference evidence="8 9" key="1">
    <citation type="submission" date="2017-05" db="EMBL/GenBank/DDBJ databases">
        <title>Vagococcus spp. assemblies.</title>
        <authorList>
            <person name="Gulvik C.A."/>
        </authorList>
    </citation>
    <scope>NUCLEOTIDE SEQUENCE [LARGE SCALE GENOMIC DNA]</scope>
    <source>
        <strain evidence="8 9">CCUG 51432</strain>
    </source>
</reference>
<dbReference type="PANTHER" id="PTHR30619">
    <property type="entry name" value="DNA INTERNALIZATION/COMPETENCE PROTEIN COMEC/REC2"/>
    <property type="match status" value="1"/>
</dbReference>
<dbReference type="EMBL" id="NGKA01000004">
    <property type="protein sequence ID" value="RSU13998.1"/>
    <property type="molecule type" value="Genomic_DNA"/>
</dbReference>
<accession>A0A430B105</accession>
<evidence type="ECO:0000256" key="1">
    <source>
        <dbReference type="ARBA" id="ARBA00004651"/>
    </source>
</evidence>
<evidence type="ECO:0000313" key="8">
    <source>
        <dbReference type="EMBL" id="RSU13998.1"/>
    </source>
</evidence>
<proteinExistence type="predicted"/>
<keyword evidence="5 6" id="KW-0472">Membrane</keyword>
<evidence type="ECO:0000256" key="4">
    <source>
        <dbReference type="ARBA" id="ARBA00022989"/>
    </source>
</evidence>
<feature type="transmembrane region" description="Helical" evidence="6">
    <location>
        <begin position="253"/>
        <end position="276"/>
    </location>
</feature>
<protein>
    <recommendedName>
        <fullName evidence="7">ComEC/Rec2-related protein domain-containing protein</fullName>
    </recommendedName>
</protein>
<sequence>MKKLKKNPAESYLRKSHQIKSIRNYWVFPALSLLSLYAILFYRDFPSVLFGLFVCMRVIFTRQRVIIGYSFFVVLLGAALFVWQGKDLLISIQQANSVHETRVEVNPNICQINGQFLRFTGQDLQTSELKLYDYLLESQEEKEWWQSQSKHVILAVTGTEELPDTVRNLNGFDQRKYLAEKNIYKIVKVESMKVIEEIIPRHPVKMLEFFRRKFALYTTQTFPKFISLYIKSLFLGIKDTGFRQEKVVFEDLGMLYFFSISGMHIFSFVTVFRYIFRRFDVTLETIFWLELLFLFFIYIFAGRSISVLRAVLAIAIQRSSQRFRWHLSALDVWSLTLLATLCFSPSAVFSIGDNFPLVCLCVLFTFSLILNYFQFYGSRS</sequence>
<dbReference type="GO" id="GO:0005886">
    <property type="term" value="C:plasma membrane"/>
    <property type="evidence" value="ECO:0007669"/>
    <property type="project" value="UniProtKB-SubCell"/>
</dbReference>
<dbReference type="AlphaFoldDB" id="A0A430B105"/>
<dbReference type="PANTHER" id="PTHR30619:SF7">
    <property type="entry name" value="BETA-LACTAMASE DOMAIN PROTEIN"/>
    <property type="match status" value="1"/>
</dbReference>
<feature type="transmembrane region" description="Helical" evidence="6">
    <location>
        <begin position="328"/>
        <end position="349"/>
    </location>
</feature>
<evidence type="ECO:0000313" key="9">
    <source>
        <dbReference type="Proteomes" id="UP000287605"/>
    </source>
</evidence>
<organism evidence="8 9">
    <name type="scientific">Vagococcus elongatus</name>
    <dbReference type="NCBI Taxonomy" id="180344"/>
    <lineage>
        <taxon>Bacteria</taxon>
        <taxon>Bacillati</taxon>
        <taxon>Bacillota</taxon>
        <taxon>Bacilli</taxon>
        <taxon>Lactobacillales</taxon>
        <taxon>Enterococcaceae</taxon>
        <taxon>Vagococcus</taxon>
    </lineage>
</organism>
<evidence type="ECO:0000259" key="7">
    <source>
        <dbReference type="Pfam" id="PF03772"/>
    </source>
</evidence>
<dbReference type="Pfam" id="PF03772">
    <property type="entry name" value="Competence"/>
    <property type="match status" value="1"/>
</dbReference>
<dbReference type="OrthoDB" id="9761531at2"/>
<evidence type="ECO:0000256" key="5">
    <source>
        <dbReference type="ARBA" id="ARBA00023136"/>
    </source>
</evidence>
<feature type="transmembrane region" description="Helical" evidence="6">
    <location>
        <begin position="66"/>
        <end position="83"/>
    </location>
</feature>
<feature type="transmembrane region" description="Helical" evidence="6">
    <location>
        <begin position="21"/>
        <end position="42"/>
    </location>
</feature>
<evidence type="ECO:0000256" key="6">
    <source>
        <dbReference type="SAM" id="Phobius"/>
    </source>
</evidence>
<evidence type="ECO:0000256" key="2">
    <source>
        <dbReference type="ARBA" id="ARBA00022475"/>
    </source>
</evidence>